<dbReference type="EMBL" id="VSWC01000080">
    <property type="protein sequence ID" value="KAA1092921.1"/>
    <property type="molecule type" value="Genomic_DNA"/>
</dbReference>
<feature type="transmembrane region" description="Helical" evidence="2">
    <location>
        <begin position="74"/>
        <end position="92"/>
    </location>
</feature>
<keyword evidence="2" id="KW-0812">Transmembrane</keyword>
<organism evidence="3 4">
    <name type="scientific">Puccinia graminis f. sp. tritici</name>
    <dbReference type="NCBI Taxonomy" id="56615"/>
    <lineage>
        <taxon>Eukaryota</taxon>
        <taxon>Fungi</taxon>
        <taxon>Dikarya</taxon>
        <taxon>Basidiomycota</taxon>
        <taxon>Pucciniomycotina</taxon>
        <taxon>Pucciniomycetes</taxon>
        <taxon>Pucciniales</taxon>
        <taxon>Pucciniaceae</taxon>
        <taxon>Puccinia</taxon>
    </lineage>
</organism>
<dbReference type="Gene3D" id="2.130.10.10">
    <property type="entry name" value="YVTN repeat-like/Quinoprotein amine dehydrogenase"/>
    <property type="match status" value="1"/>
</dbReference>
<comment type="caution">
    <text evidence="3">The sequence shown here is derived from an EMBL/GenBank/DDBJ whole genome shotgun (WGS) entry which is preliminary data.</text>
</comment>
<keyword evidence="4" id="KW-1185">Reference proteome</keyword>
<dbReference type="InterPro" id="IPR015943">
    <property type="entry name" value="WD40/YVTN_repeat-like_dom_sf"/>
</dbReference>
<accession>A0A5B0NUP3</accession>
<feature type="transmembrane region" description="Helical" evidence="2">
    <location>
        <begin position="48"/>
        <end position="68"/>
    </location>
</feature>
<feature type="transmembrane region" description="Helical" evidence="2">
    <location>
        <begin position="6"/>
        <end position="27"/>
    </location>
</feature>
<dbReference type="PANTHER" id="PTHR30344:SF4">
    <property type="entry name" value="CYCLASE, PUTATIVE (AFU_ORTHOLOGUE AFUA_6G11580)-RELATED"/>
    <property type="match status" value="1"/>
</dbReference>
<gene>
    <name evidence="3" type="ORF">PGT21_018064</name>
</gene>
<evidence type="ECO:0000256" key="1">
    <source>
        <dbReference type="ARBA" id="ARBA00005564"/>
    </source>
</evidence>
<dbReference type="AlphaFoldDB" id="A0A5B0NUP3"/>
<name>A0A5B0NUP3_PUCGR</name>
<dbReference type="SUPFAM" id="SSF75011">
    <property type="entry name" value="3-carboxy-cis,cis-mucoante lactonizing enzyme"/>
    <property type="match status" value="1"/>
</dbReference>
<dbReference type="Pfam" id="PF10282">
    <property type="entry name" value="Lactonase"/>
    <property type="match status" value="1"/>
</dbReference>
<dbReference type="PANTHER" id="PTHR30344">
    <property type="entry name" value="6-PHOSPHOGLUCONOLACTONASE-RELATED"/>
    <property type="match status" value="1"/>
</dbReference>
<proteinExistence type="inferred from homology"/>
<dbReference type="InterPro" id="IPR050282">
    <property type="entry name" value="Cycloisomerase_2"/>
</dbReference>
<dbReference type="OrthoDB" id="1715191at2759"/>
<dbReference type="InterPro" id="IPR019405">
    <property type="entry name" value="Lactonase_7-beta_prop"/>
</dbReference>
<protein>
    <recommendedName>
        <fullName evidence="5">Muconate cycloisomerase 1</fullName>
    </recommendedName>
</protein>
<evidence type="ECO:0008006" key="5">
    <source>
        <dbReference type="Google" id="ProtNLM"/>
    </source>
</evidence>
<comment type="similarity">
    <text evidence="1">Belongs to the cycloisomerase 2 family.</text>
</comment>
<dbReference type="Proteomes" id="UP000324748">
    <property type="component" value="Unassembled WGS sequence"/>
</dbReference>
<keyword evidence="2" id="KW-0472">Membrane</keyword>
<evidence type="ECO:0000256" key="2">
    <source>
        <dbReference type="SAM" id="Phobius"/>
    </source>
</evidence>
<reference evidence="3 4" key="1">
    <citation type="submission" date="2019-05" db="EMBL/GenBank/DDBJ databases">
        <title>Emergence of the Ug99 lineage of the wheat stem rust pathogen through somatic hybridization.</title>
        <authorList>
            <person name="Li F."/>
            <person name="Upadhyaya N.M."/>
            <person name="Sperschneider J."/>
            <person name="Matny O."/>
            <person name="Nguyen-Phuc H."/>
            <person name="Mago R."/>
            <person name="Raley C."/>
            <person name="Miller M.E."/>
            <person name="Silverstein K.A.T."/>
            <person name="Henningsen E."/>
            <person name="Hirsch C.D."/>
            <person name="Visser B."/>
            <person name="Pretorius Z.A."/>
            <person name="Steffenson B.J."/>
            <person name="Schwessinger B."/>
            <person name="Dodds P.N."/>
            <person name="Figueroa M."/>
        </authorList>
    </citation>
    <scope>NUCLEOTIDE SEQUENCE [LARGE SCALE GENOMIC DNA]</scope>
    <source>
        <strain evidence="3">21-0</strain>
    </source>
</reference>
<dbReference type="GO" id="GO:0017057">
    <property type="term" value="F:6-phosphogluconolactonase activity"/>
    <property type="evidence" value="ECO:0007669"/>
    <property type="project" value="TreeGrafter"/>
</dbReference>
<evidence type="ECO:0000313" key="3">
    <source>
        <dbReference type="EMBL" id="KAA1092921.1"/>
    </source>
</evidence>
<sequence>MNPPMYIFRTFVSTQLPTSAGFLLLYAGNRQPMSSPVIKSKHLQRPRLAKFWLPLVAIMMASILYHKLSGHDQPGASYLVTGSFTSSSLYVLRYDRATRKLQVVRSVPAHGPHQYLYIDRPNQKLYATSWAEPAHLSAWYIGLDHPGGRQPRLTLINQAPITAVSSYITSKYGLLFSVGGPTGEVHQLNPETGAIEEKLQEILFVPKDALENQDKSRKALRNGSHAVEISSLNQVFVPHLGHNSIWIYDLDSQTKTLEFSSEVHSPNAHDGPRHSVVSSDGQRLYVITEHTSRVDLYNVAPSGIVHQVSLSVIEDPHEHSKYRGDTVRVLPSSLLDSSHEYILATTRGADRSQRGQLAVFEYNSDTRTLNVLLRWETPTSGGKANAIEFSPVKLPRNVVELVLTDDDVGWVSVLECDLSHQTVTVISSCLIDQKGVGASHAVWI</sequence>
<evidence type="ECO:0000313" key="4">
    <source>
        <dbReference type="Proteomes" id="UP000324748"/>
    </source>
</evidence>
<keyword evidence="2" id="KW-1133">Transmembrane helix</keyword>